<dbReference type="Proteomes" id="UP001597058">
    <property type="component" value="Unassembled WGS sequence"/>
</dbReference>
<evidence type="ECO:0000259" key="1">
    <source>
        <dbReference type="Pfam" id="PF13655"/>
    </source>
</evidence>
<dbReference type="InterPro" id="IPR025960">
    <property type="entry name" value="RVT_N"/>
</dbReference>
<keyword evidence="2" id="KW-0808">Transferase</keyword>
<feature type="domain" description="Reverse transcriptase N-terminal" evidence="1">
    <location>
        <begin position="10"/>
        <end position="64"/>
    </location>
</feature>
<accession>A0ABW3XX96</accession>
<dbReference type="RefSeq" id="WP_381331375.1">
    <property type="nucleotide sequence ID" value="NZ_JBHTMM010000266.1"/>
</dbReference>
<evidence type="ECO:0000313" key="2">
    <source>
        <dbReference type="EMBL" id="MFD1313777.1"/>
    </source>
</evidence>
<protein>
    <submittedName>
        <fullName evidence="2">Reverse transcriptase N-terminal domain-containing protein</fullName>
    </submittedName>
</protein>
<keyword evidence="2" id="KW-0548">Nucleotidyltransferase</keyword>
<keyword evidence="3" id="KW-1185">Reference proteome</keyword>
<sequence length="69" mass="8201">MNGPKDVAEWDDVAWRHHEDNAVRLRQRIFKATREEDWALVRSLQKLMLRSWSNTLISVRQVTQPRSTA</sequence>
<reference evidence="3" key="1">
    <citation type="journal article" date="2019" name="Int. J. Syst. Evol. Microbiol.">
        <title>The Global Catalogue of Microorganisms (GCM) 10K type strain sequencing project: providing services to taxonomists for standard genome sequencing and annotation.</title>
        <authorList>
            <consortium name="The Broad Institute Genomics Platform"/>
            <consortium name="The Broad Institute Genome Sequencing Center for Infectious Disease"/>
            <person name="Wu L."/>
            <person name="Ma J."/>
        </authorList>
    </citation>
    <scope>NUCLEOTIDE SEQUENCE [LARGE SCALE GENOMIC DNA]</scope>
    <source>
        <strain evidence="3">CGMCC 4.7020</strain>
    </source>
</reference>
<dbReference type="Pfam" id="PF13655">
    <property type="entry name" value="RVT_N"/>
    <property type="match status" value="1"/>
</dbReference>
<comment type="caution">
    <text evidence="2">The sequence shown here is derived from an EMBL/GenBank/DDBJ whole genome shotgun (WGS) entry which is preliminary data.</text>
</comment>
<dbReference type="EMBL" id="JBHTMM010000266">
    <property type="protein sequence ID" value="MFD1313777.1"/>
    <property type="molecule type" value="Genomic_DNA"/>
</dbReference>
<organism evidence="2 3">
    <name type="scientific">Streptomyces kaempferi</name>
    <dbReference type="NCBI Taxonomy" id="333725"/>
    <lineage>
        <taxon>Bacteria</taxon>
        <taxon>Bacillati</taxon>
        <taxon>Actinomycetota</taxon>
        <taxon>Actinomycetes</taxon>
        <taxon>Kitasatosporales</taxon>
        <taxon>Streptomycetaceae</taxon>
        <taxon>Streptomyces</taxon>
    </lineage>
</organism>
<proteinExistence type="predicted"/>
<gene>
    <name evidence="2" type="ORF">ACFQ5X_50025</name>
</gene>
<dbReference type="GO" id="GO:0003964">
    <property type="term" value="F:RNA-directed DNA polymerase activity"/>
    <property type="evidence" value="ECO:0007669"/>
    <property type="project" value="UniProtKB-KW"/>
</dbReference>
<evidence type="ECO:0000313" key="3">
    <source>
        <dbReference type="Proteomes" id="UP001597058"/>
    </source>
</evidence>
<keyword evidence="2" id="KW-0695">RNA-directed DNA polymerase</keyword>
<name>A0ABW3XX96_9ACTN</name>